<name>A0A109MV24_9BACI</name>
<evidence type="ECO:0000313" key="1">
    <source>
        <dbReference type="EMBL" id="KWW15947.1"/>
    </source>
</evidence>
<organism evidence="1 2">
    <name type="scientific">Peribacillus simplex</name>
    <dbReference type="NCBI Taxonomy" id="1478"/>
    <lineage>
        <taxon>Bacteria</taxon>
        <taxon>Bacillati</taxon>
        <taxon>Bacillota</taxon>
        <taxon>Bacilli</taxon>
        <taxon>Bacillales</taxon>
        <taxon>Bacillaceae</taxon>
        <taxon>Peribacillus</taxon>
    </lineage>
</organism>
<protein>
    <submittedName>
        <fullName evidence="1">Uncharacterized protein</fullName>
    </submittedName>
</protein>
<reference evidence="1 2" key="1">
    <citation type="submission" date="2015-11" db="EMBL/GenBank/DDBJ databases">
        <title>Genome Sequence of Bacillus simplex strain VanAntwerpen2.</title>
        <authorList>
            <person name="Couger M.B."/>
        </authorList>
    </citation>
    <scope>NUCLEOTIDE SEQUENCE [LARGE SCALE GENOMIC DNA]</scope>
    <source>
        <strain evidence="1 2">VanAntwerpen02</strain>
    </source>
</reference>
<dbReference type="AlphaFoldDB" id="A0A109MV24"/>
<dbReference type="EMBL" id="LNNH01000038">
    <property type="protein sequence ID" value="KWW15947.1"/>
    <property type="molecule type" value="Genomic_DNA"/>
</dbReference>
<accession>A0A109MV24</accession>
<gene>
    <name evidence="1" type="ORF">AS888_07865</name>
</gene>
<comment type="caution">
    <text evidence="1">The sequence shown here is derived from an EMBL/GenBank/DDBJ whole genome shotgun (WGS) entry which is preliminary data.</text>
</comment>
<proteinExistence type="predicted"/>
<keyword evidence="2" id="KW-1185">Reference proteome</keyword>
<dbReference type="Proteomes" id="UP000064189">
    <property type="component" value="Unassembled WGS sequence"/>
</dbReference>
<evidence type="ECO:0000313" key="2">
    <source>
        <dbReference type="Proteomes" id="UP000064189"/>
    </source>
</evidence>
<sequence length="71" mass="7703">MPITGGIRFIRVPESNQSINGGRLQDEPWKYNVGNHLAATSVGILEEARIVLDLNDLVDSPALVDMNGKVS</sequence>